<dbReference type="CDD" id="cd00077">
    <property type="entry name" value="HDc"/>
    <property type="match status" value="1"/>
</dbReference>
<name>A0ABV1FKX4_9FIRM</name>
<organism evidence="2 3">
    <name type="scientific">Laedolimicola intestinihominis</name>
    <dbReference type="NCBI Taxonomy" id="3133166"/>
    <lineage>
        <taxon>Bacteria</taxon>
        <taxon>Bacillati</taxon>
        <taxon>Bacillota</taxon>
        <taxon>Clostridia</taxon>
        <taxon>Lachnospirales</taxon>
        <taxon>Lachnospiraceae</taxon>
        <taxon>Laedolimicola</taxon>
    </lineage>
</organism>
<evidence type="ECO:0000313" key="2">
    <source>
        <dbReference type="EMBL" id="MEQ2473686.1"/>
    </source>
</evidence>
<proteinExistence type="predicted"/>
<gene>
    <name evidence="2" type="ORF">WMO29_14485</name>
</gene>
<dbReference type="SMART" id="SM00471">
    <property type="entry name" value="HDc"/>
    <property type="match status" value="1"/>
</dbReference>
<evidence type="ECO:0000313" key="3">
    <source>
        <dbReference type="Proteomes" id="UP001438008"/>
    </source>
</evidence>
<feature type="domain" description="HD" evidence="1">
    <location>
        <begin position="36"/>
        <end position="138"/>
    </location>
</feature>
<dbReference type="Gene3D" id="1.10.3210.10">
    <property type="entry name" value="Hypothetical protein af1432"/>
    <property type="match status" value="1"/>
</dbReference>
<dbReference type="PROSITE" id="PS51831">
    <property type="entry name" value="HD"/>
    <property type="match status" value="1"/>
</dbReference>
<comment type="caution">
    <text evidence="2">The sequence shown here is derived from an EMBL/GenBank/DDBJ whole genome shotgun (WGS) entry which is preliminary data.</text>
</comment>
<keyword evidence="3" id="KW-1185">Reference proteome</keyword>
<dbReference type="NCBIfam" id="TIGR00277">
    <property type="entry name" value="HDIG"/>
    <property type="match status" value="1"/>
</dbReference>
<dbReference type="InterPro" id="IPR006674">
    <property type="entry name" value="HD_domain"/>
</dbReference>
<dbReference type="InterPro" id="IPR006675">
    <property type="entry name" value="HDIG_dom"/>
</dbReference>
<reference evidence="2 3" key="1">
    <citation type="submission" date="2024-03" db="EMBL/GenBank/DDBJ databases">
        <title>Human intestinal bacterial collection.</title>
        <authorList>
            <person name="Pauvert C."/>
            <person name="Hitch T.C.A."/>
            <person name="Clavel T."/>
        </authorList>
    </citation>
    <scope>NUCLEOTIDE SEQUENCE [LARGE SCALE GENOMIC DNA]</scope>
    <source>
        <strain evidence="2 3">CLA-AA-H132</strain>
    </source>
</reference>
<accession>A0ABV1FKX4</accession>
<dbReference type="SUPFAM" id="SSF109604">
    <property type="entry name" value="HD-domain/PDEase-like"/>
    <property type="match status" value="1"/>
</dbReference>
<dbReference type="Proteomes" id="UP001438008">
    <property type="component" value="Unassembled WGS sequence"/>
</dbReference>
<sequence>MGGMERVNRIWNHPAYQEALGKLTAYEAEREFCRHTPEHFLAVARLTYLLALEQGVEADKEIIYAAGLLHDMGRYLQYENGMPHDEAGVRLAGPILQDCGFSEGESAEVLKLIGSHRTKSDKADLPGLFYRADKLSRSCFLCPSQEDCNWPEEKKNLEIRL</sequence>
<dbReference type="Pfam" id="PF01966">
    <property type="entry name" value="HD"/>
    <property type="match status" value="1"/>
</dbReference>
<dbReference type="RefSeq" id="WP_349165269.1">
    <property type="nucleotide sequence ID" value="NZ_JBBMFE010000017.1"/>
</dbReference>
<evidence type="ECO:0000259" key="1">
    <source>
        <dbReference type="PROSITE" id="PS51831"/>
    </source>
</evidence>
<protein>
    <submittedName>
        <fullName evidence="2">HD domain-containing protein</fullName>
    </submittedName>
</protein>
<dbReference type="InterPro" id="IPR003607">
    <property type="entry name" value="HD/PDEase_dom"/>
</dbReference>
<dbReference type="EMBL" id="JBBMFE010000017">
    <property type="protein sequence ID" value="MEQ2473686.1"/>
    <property type="molecule type" value="Genomic_DNA"/>
</dbReference>